<comment type="caution">
    <text evidence="3">The sequence shown here is derived from an EMBL/GenBank/DDBJ whole genome shotgun (WGS) entry which is preliminary data.</text>
</comment>
<feature type="region of interest" description="Disordered" evidence="1">
    <location>
        <begin position="27"/>
        <end position="69"/>
    </location>
</feature>
<reference evidence="3 4" key="1">
    <citation type="journal article" date="2019" name="Int. J. Syst. Evol. Microbiol.">
        <title>The Global Catalogue of Microorganisms (GCM) 10K type strain sequencing project: providing services to taxonomists for standard genome sequencing and annotation.</title>
        <authorList>
            <consortium name="The Broad Institute Genomics Platform"/>
            <consortium name="The Broad Institute Genome Sequencing Center for Infectious Disease"/>
            <person name="Wu L."/>
            <person name="Ma J."/>
        </authorList>
    </citation>
    <scope>NUCLEOTIDE SEQUENCE [LARGE SCALE GENOMIC DNA]</scope>
    <source>
        <strain evidence="3 4">JCM 6924</strain>
    </source>
</reference>
<dbReference type="EMBL" id="BAAATM010000016">
    <property type="protein sequence ID" value="GAA2545093.1"/>
    <property type="molecule type" value="Genomic_DNA"/>
</dbReference>
<name>A0ABN3NX57_9ACTN</name>
<keyword evidence="2" id="KW-0732">Signal</keyword>
<evidence type="ECO:0000313" key="3">
    <source>
        <dbReference type="EMBL" id="GAA2545093.1"/>
    </source>
</evidence>
<sequence>MKRRPLSVAAALMATASLLLLTACGSGDDNSKSKDETTGRPHAGGATTSVSPSAGASGPTNRPDITLPKGVENRFEGWKTGDRTEDAVLSDVAQTVNAVDDAIVRGDTNSSILAYYRQGKALVSAQKWVQAWLDEDLTWTGVTRYFDPNVKVADSDTAAVVYCADESKAYNKNRKTGKVDKTPSDESPYVTYSTQLKKNSDGVWQTTEVLSKRGGRTCAS</sequence>
<organism evidence="3 4">
    <name type="scientific">Streptomyces levis</name>
    <dbReference type="NCBI Taxonomy" id="285566"/>
    <lineage>
        <taxon>Bacteria</taxon>
        <taxon>Bacillati</taxon>
        <taxon>Actinomycetota</taxon>
        <taxon>Actinomycetes</taxon>
        <taxon>Kitasatosporales</taxon>
        <taxon>Streptomycetaceae</taxon>
        <taxon>Streptomyces</taxon>
    </lineage>
</organism>
<evidence type="ECO:0000313" key="4">
    <source>
        <dbReference type="Proteomes" id="UP001501095"/>
    </source>
</evidence>
<feature type="chain" id="PRO_5045784053" evidence="2">
    <location>
        <begin position="23"/>
        <end position="220"/>
    </location>
</feature>
<accession>A0ABN3NX57</accession>
<gene>
    <name evidence="3" type="ORF">GCM10010423_50570</name>
</gene>
<proteinExistence type="predicted"/>
<keyword evidence="4" id="KW-1185">Reference proteome</keyword>
<feature type="compositionally biased region" description="Basic and acidic residues" evidence="1">
    <location>
        <begin position="29"/>
        <end position="39"/>
    </location>
</feature>
<evidence type="ECO:0000256" key="1">
    <source>
        <dbReference type="SAM" id="MobiDB-lite"/>
    </source>
</evidence>
<feature type="compositionally biased region" description="Polar residues" evidence="1">
    <location>
        <begin position="46"/>
        <end position="60"/>
    </location>
</feature>
<dbReference type="PROSITE" id="PS51257">
    <property type="entry name" value="PROKAR_LIPOPROTEIN"/>
    <property type="match status" value="1"/>
</dbReference>
<protein>
    <submittedName>
        <fullName evidence="3">Lipoprotein</fullName>
    </submittedName>
</protein>
<evidence type="ECO:0000256" key="2">
    <source>
        <dbReference type="SAM" id="SignalP"/>
    </source>
</evidence>
<dbReference type="Proteomes" id="UP001501095">
    <property type="component" value="Unassembled WGS sequence"/>
</dbReference>
<feature type="signal peptide" evidence="2">
    <location>
        <begin position="1"/>
        <end position="22"/>
    </location>
</feature>
<dbReference type="RefSeq" id="WP_344540333.1">
    <property type="nucleotide sequence ID" value="NZ_BAAATM010000016.1"/>
</dbReference>
<keyword evidence="3" id="KW-0449">Lipoprotein</keyword>